<dbReference type="AlphaFoldDB" id="A0A426RHV2"/>
<gene>
    <name evidence="11" type="primary">tsaE</name>
    <name evidence="11" type="ORF">DZC72_12555</name>
</gene>
<dbReference type="NCBIfam" id="TIGR00150">
    <property type="entry name" value="T6A_YjeE"/>
    <property type="match status" value="1"/>
</dbReference>
<keyword evidence="4" id="KW-0963">Cytoplasm</keyword>
<dbReference type="PANTHER" id="PTHR33540">
    <property type="entry name" value="TRNA THREONYLCARBAMOYLADENOSINE BIOSYNTHESIS PROTEIN TSAE"/>
    <property type="match status" value="1"/>
</dbReference>
<dbReference type="GO" id="GO:0046872">
    <property type="term" value="F:metal ion binding"/>
    <property type="evidence" value="ECO:0007669"/>
    <property type="project" value="UniProtKB-KW"/>
</dbReference>
<evidence type="ECO:0000256" key="5">
    <source>
        <dbReference type="ARBA" id="ARBA00022694"/>
    </source>
</evidence>
<comment type="similarity">
    <text evidence="2">Belongs to the TsaE family.</text>
</comment>
<accession>A0A426RHV2</accession>
<evidence type="ECO:0000256" key="2">
    <source>
        <dbReference type="ARBA" id="ARBA00007599"/>
    </source>
</evidence>
<keyword evidence="12" id="KW-1185">Reference proteome</keyword>
<dbReference type="RefSeq" id="WP_125223245.1">
    <property type="nucleotide sequence ID" value="NZ_QUSX01000002.1"/>
</dbReference>
<keyword evidence="8" id="KW-0067">ATP-binding</keyword>
<evidence type="ECO:0000256" key="6">
    <source>
        <dbReference type="ARBA" id="ARBA00022723"/>
    </source>
</evidence>
<organism evidence="11 12">
    <name type="scientific">Maribacter algicola</name>
    <dbReference type="NCBI Taxonomy" id="2498892"/>
    <lineage>
        <taxon>Bacteria</taxon>
        <taxon>Pseudomonadati</taxon>
        <taxon>Bacteroidota</taxon>
        <taxon>Flavobacteriia</taxon>
        <taxon>Flavobacteriales</taxon>
        <taxon>Flavobacteriaceae</taxon>
        <taxon>Maribacter</taxon>
    </lineage>
</organism>
<dbReference type="Pfam" id="PF02367">
    <property type="entry name" value="TsaE"/>
    <property type="match status" value="1"/>
</dbReference>
<evidence type="ECO:0000256" key="10">
    <source>
        <dbReference type="ARBA" id="ARBA00032441"/>
    </source>
</evidence>
<evidence type="ECO:0000313" key="12">
    <source>
        <dbReference type="Proteomes" id="UP000286990"/>
    </source>
</evidence>
<evidence type="ECO:0000256" key="7">
    <source>
        <dbReference type="ARBA" id="ARBA00022741"/>
    </source>
</evidence>
<comment type="caution">
    <text evidence="11">The sequence shown here is derived from an EMBL/GenBank/DDBJ whole genome shotgun (WGS) entry which is preliminary data.</text>
</comment>
<dbReference type="GO" id="GO:0005524">
    <property type="term" value="F:ATP binding"/>
    <property type="evidence" value="ECO:0007669"/>
    <property type="project" value="UniProtKB-KW"/>
</dbReference>
<dbReference type="Proteomes" id="UP000286990">
    <property type="component" value="Unassembled WGS sequence"/>
</dbReference>
<evidence type="ECO:0000256" key="8">
    <source>
        <dbReference type="ARBA" id="ARBA00022840"/>
    </source>
</evidence>
<comment type="subcellular location">
    <subcellularLocation>
        <location evidence="1">Cytoplasm</location>
    </subcellularLocation>
</comment>
<dbReference type="InterPro" id="IPR003442">
    <property type="entry name" value="T6A_TsaE"/>
</dbReference>
<dbReference type="GO" id="GO:0002949">
    <property type="term" value="P:tRNA threonylcarbamoyladenosine modification"/>
    <property type="evidence" value="ECO:0007669"/>
    <property type="project" value="InterPro"/>
</dbReference>
<evidence type="ECO:0000256" key="3">
    <source>
        <dbReference type="ARBA" id="ARBA00019010"/>
    </source>
</evidence>
<proteinExistence type="inferred from homology"/>
<dbReference type="GO" id="GO:0005737">
    <property type="term" value="C:cytoplasm"/>
    <property type="evidence" value="ECO:0007669"/>
    <property type="project" value="UniProtKB-SubCell"/>
</dbReference>
<sequence>MELVYKESDIQEISKSILKEVALKTFAFYAPMGAGKTTLIKALVKELGAVDEVSSPTFGLVNEYADGEGNLIAYHFDFYRLKDEMEALDFGLEDYFNTDAYIFMEWPEKIPSLLPENLVSLKIEILDATTRRLTSFG</sequence>
<keyword evidence="6" id="KW-0479">Metal-binding</keyword>
<keyword evidence="9" id="KW-0460">Magnesium</keyword>
<evidence type="ECO:0000256" key="4">
    <source>
        <dbReference type="ARBA" id="ARBA00022490"/>
    </source>
</evidence>
<dbReference type="EMBL" id="QUSX01000002">
    <property type="protein sequence ID" value="RRQ48526.1"/>
    <property type="molecule type" value="Genomic_DNA"/>
</dbReference>
<keyword evidence="5" id="KW-0819">tRNA processing</keyword>
<dbReference type="SUPFAM" id="SSF52540">
    <property type="entry name" value="P-loop containing nucleoside triphosphate hydrolases"/>
    <property type="match status" value="1"/>
</dbReference>
<evidence type="ECO:0000256" key="1">
    <source>
        <dbReference type="ARBA" id="ARBA00004496"/>
    </source>
</evidence>
<dbReference type="OrthoDB" id="9815896at2"/>
<name>A0A426RHV2_9FLAO</name>
<dbReference type="InterPro" id="IPR027417">
    <property type="entry name" value="P-loop_NTPase"/>
</dbReference>
<evidence type="ECO:0000256" key="9">
    <source>
        <dbReference type="ARBA" id="ARBA00022842"/>
    </source>
</evidence>
<reference evidence="12" key="1">
    <citation type="submission" date="2018-12" db="EMBL/GenBank/DDBJ databases">
        <title>Maribacter lutimaris sp. nov., isolated from marine sediment.</title>
        <authorList>
            <person name="Kim K.K."/>
        </authorList>
    </citation>
    <scope>NUCLEOTIDE SEQUENCE [LARGE SCALE GENOMIC DNA]</scope>
    <source>
        <strain evidence="12">PoM-212</strain>
    </source>
</reference>
<protein>
    <recommendedName>
        <fullName evidence="3">tRNA threonylcarbamoyladenosine biosynthesis protein TsaE</fullName>
    </recommendedName>
    <alternativeName>
        <fullName evidence="10">t(6)A37 threonylcarbamoyladenosine biosynthesis protein TsaE</fullName>
    </alternativeName>
</protein>
<keyword evidence="7" id="KW-0547">Nucleotide-binding</keyword>
<evidence type="ECO:0000313" key="11">
    <source>
        <dbReference type="EMBL" id="RRQ48526.1"/>
    </source>
</evidence>
<dbReference type="PANTHER" id="PTHR33540:SF2">
    <property type="entry name" value="TRNA THREONYLCARBAMOYLADENOSINE BIOSYNTHESIS PROTEIN TSAE"/>
    <property type="match status" value="1"/>
</dbReference>
<dbReference type="Gene3D" id="3.40.50.300">
    <property type="entry name" value="P-loop containing nucleotide triphosphate hydrolases"/>
    <property type="match status" value="1"/>
</dbReference>